<comment type="subcellular location">
    <subcellularLocation>
        <location evidence="1">Cell membrane</location>
        <topology evidence="1">Multi-pass membrane protein</topology>
    </subcellularLocation>
</comment>
<keyword evidence="11" id="KW-1185">Reference proteome</keyword>
<dbReference type="InterPro" id="IPR020846">
    <property type="entry name" value="MFS_dom"/>
</dbReference>
<dbReference type="Gene3D" id="1.20.1250.20">
    <property type="entry name" value="MFS general substrate transporter like domains"/>
    <property type="match status" value="1"/>
</dbReference>
<feature type="transmembrane region" description="Helical" evidence="8">
    <location>
        <begin position="273"/>
        <end position="293"/>
    </location>
</feature>
<evidence type="ECO:0000256" key="7">
    <source>
        <dbReference type="ARBA" id="ARBA00023251"/>
    </source>
</evidence>
<feature type="transmembrane region" description="Helical" evidence="8">
    <location>
        <begin position="337"/>
        <end position="356"/>
    </location>
</feature>
<dbReference type="InterPro" id="IPR036259">
    <property type="entry name" value="MFS_trans_sf"/>
</dbReference>
<organism evidence="10 11">
    <name type="scientific">Streptomyces albus (strain ATCC 21838 / DSM 41398 / FERM P-419 / JCM 4703 / NBRC 107858)</name>
    <dbReference type="NCBI Taxonomy" id="1081613"/>
    <lineage>
        <taxon>Bacteria</taxon>
        <taxon>Bacillati</taxon>
        <taxon>Actinomycetota</taxon>
        <taxon>Actinomycetes</taxon>
        <taxon>Kitasatosporales</taxon>
        <taxon>Streptomycetaceae</taxon>
        <taxon>Streptomyces</taxon>
    </lineage>
</organism>
<feature type="transmembrane region" description="Helical" evidence="8">
    <location>
        <begin position="362"/>
        <end position="382"/>
    </location>
</feature>
<evidence type="ECO:0000256" key="3">
    <source>
        <dbReference type="ARBA" id="ARBA00022475"/>
    </source>
</evidence>
<accession>A0A0B5EW86</accession>
<feature type="transmembrane region" description="Helical" evidence="8">
    <location>
        <begin position="305"/>
        <end position="325"/>
    </location>
</feature>
<proteinExistence type="predicted"/>
<feature type="transmembrane region" description="Helical" evidence="8">
    <location>
        <begin position="403"/>
        <end position="423"/>
    </location>
</feature>
<feature type="transmembrane region" description="Helical" evidence="8">
    <location>
        <begin position="236"/>
        <end position="253"/>
    </location>
</feature>
<evidence type="ECO:0000256" key="4">
    <source>
        <dbReference type="ARBA" id="ARBA00022692"/>
    </source>
</evidence>
<feature type="transmembrane region" description="Helical" evidence="8">
    <location>
        <begin position="144"/>
        <end position="166"/>
    </location>
</feature>
<name>A0A0B5EW86_STRA4</name>
<dbReference type="KEGG" id="sals:SLNWT_1966"/>
<evidence type="ECO:0000256" key="6">
    <source>
        <dbReference type="ARBA" id="ARBA00023136"/>
    </source>
</evidence>
<feature type="domain" description="Major facilitator superfamily (MFS) profile" evidence="9">
    <location>
        <begin position="20"/>
        <end position="476"/>
    </location>
</feature>
<keyword evidence="5 8" id="KW-1133">Transmembrane helix</keyword>
<dbReference type="GO" id="GO:0046677">
    <property type="term" value="P:response to antibiotic"/>
    <property type="evidence" value="ECO:0007669"/>
    <property type="project" value="UniProtKB-KW"/>
</dbReference>
<evidence type="ECO:0000256" key="5">
    <source>
        <dbReference type="ARBA" id="ARBA00022989"/>
    </source>
</evidence>
<protein>
    <submittedName>
        <fullName evidence="10">Transmembrane efflux protein</fullName>
    </submittedName>
</protein>
<reference evidence="10 11" key="1">
    <citation type="submission" date="2015-01" db="EMBL/GenBank/DDBJ databases">
        <title>Enhanced salinomycin production by adjusting the supply of polyketide extender units in Streptomyce albus DSM 41398.</title>
        <authorList>
            <person name="Lu C."/>
        </authorList>
    </citation>
    <scope>NUCLEOTIDE SEQUENCE [LARGE SCALE GENOMIC DNA]</scope>
    <source>
        <strain evidence="11">ATCC 21838 / DSM 41398 / FERM P-419 / JCM 4703 / NBRC 107858</strain>
    </source>
</reference>
<evidence type="ECO:0000256" key="8">
    <source>
        <dbReference type="SAM" id="Phobius"/>
    </source>
</evidence>
<dbReference type="PROSITE" id="PS50850">
    <property type="entry name" value="MFS"/>
    <property type="match status" value="1"/>
</dbReference>
<keyword evidence="4 8" id="KW-0812">Transmembrane</keyword>
<dbReference type="AlphaFoldDB" id="A0A0B5EW86"/>
<dbReference type="GO" id="GO:0005886">
    <property type="term" value="C:plasma membrane"/>
    <property type="evidence" value="ECO:0007669"/>
    <property type="project" value="UniProtKB-SubCell"/>
</dbReference>
<dbReference type="PANTHER" id="PTHR42718">
    <property type="entry name" value="MAJOR FACILITATOR SUPERFAMILY MULTIDRUG TRANSPORTER MFSC"/>
    <property type="match status" value="1"/>
</dbReference>
<dbReference type="CDD" id="cd17321">
    <property type="entry name" value="MFS_MMR_MDR_like"/>
    <property type="match status" value="1"/>
</dbReference>
<dbReference type="InterPro" id="IPR011701">
    <property type="entry name" value="MFS"/>
</dbReference>
<feature type="transmembrane region" description="Helical" evidence="8">
    <location>
        <begin position="19"/>
        <end position="42"/>
    </location>
</feature>
<feature type="transmembrane region" description="Helical" evidence="8">
    <location>
        <begin position="172"/>
        <end position="194"/>
    </location>
</feature>
<feature type="transmembrane region" description="Helical" evidence="8">
    <location>
        <begin position="206"/>
        <end position="224"/>
    </location>
</feature>
<keyword evidence="6 8" id="KW-0472">Membrane</keyword>
<dbReference type="Proteomes" id="UP000031523">
    <property type="component" value="Chromosome"/>
</dbReference>
<evidence type="ECO:0000313" key="10">
    <source>
        <dbReference type="EMBL" id="AJE82342.1"/>
    </source>
</evidence>
<keyword evidence="2" id="KW-0813">Transport</keyword>
<evidence type="ECO:0000259" key="9">
    <source>
        <dbReference type="PROSITE" id="PS50850"/>
    </source>
</evidence>
<evidence type="ECO:0000256" key="2">
    <source>
        <dbReference type="ARBA" id="ARBA00022448"/>
    </source>
</evidence>
<dbReference type="Pfam" id="PF07690">
    <property type="entry name" value="MFS_1"/>
    <property type="match status" value="1"/>
</dbReference>
<dbReference type="NCBIfam" id="TIGR00711">
    <property type="entry name" value="efflux_EmrB"/>
    <property type="match status" value="1"/>
</dbReference>
<dbReference type="Gene3D" id="1.20.1720.10">
    <property type="entry name" value="Multidrug resistance protein D"/>
    <property type="match status" value="1"/>
</dbReference>
<dbReference type="PANTHER" id="PTHR42718:SF46">
    <property type="entry name" value="BLR6921 PROTEIN"/>
    <property type="match status" value="1"/>
</dbReference>
<dbReference type="InterPro" id="IPR004638">
    <property type="entry name" value="EmrB-like"/>
</dbReference>
<keyword evidence="7" id="KW-0046">Antibiotic resistance</keyword>
<dbReference type="EMBL" id="CP010519">
    <property type="protein sequence ID" value="AJE82342.1"/>
    <property type="molecule type" value="Genomic_DNA"/>
</dbReference>
<feature type="transmembrane region" description="Helical" evidence="8">
    <location>
        <begin position="86"/>
        <end position="105"/>
    </location>
</feature>
<sequence length="483" mass="49991">MGSPVGSGAAEAPRNHQGLALTVILACQLMVILDATIVNIALPDIQGDLHFSPTNLAWIVNAYTLAFGGLLLLGGRTGDILGRRKVFTAGIAVFTVASLLGGFATNDTWLLAARALQGVGAAFAAPSTLALLNTNFEGEARTKALSIYSAVSGAGMAFGLIVGGLLTDWLSWRSVLFINVPIGLGILVLAPLYVRQPERHPGRFDIGGALTSTLGMGSLVYGFIRASEDGWGDGGTLGSFAAAVVLLAAFLVIETRAEQPITPLKLLLHRNRASAYTNMLLLPATMFALFFFLTQFLQNVLDYNAVQTGFAFLPMALTQFGMARLSPKLLPKFGPKPLLVTGGVLVTAGIVWLTQIDAGSSYAAAVVGPMLLFGTGSGLSFLPLNMIILSEVKPQDAGAASGLLQAMQQIGATLGLAILVNLFETARKDATPPAGSSADQAAHHVLSEGIASAAVGGAAFAIAALLISLFAVKMPKPPAKPAA</sequence>
<dbReference type="SUPFAM" id="SSF103473">
    <property type="entry name" value="MFS general substrate transporter"/>
    <property type="match status" value="1"/>
</dbReference>
<dbReference type="GO" id="GO:0022857">
    <property type="term" value="F:transmembrane transporter activity"/>
    <property type="evidence" value="ECO:0007669"/>
    <property type="project" value="InterPro"/>
</dbReference>
<keyword evidence="3" id="KW-1003">Cell membrane</keyword>
<feature type="transmembrane region" description="Helical" evidence="8">
    <location>
        <begin position="111"/>
        <end position="132"/>
    </location>
</feature>
<evidence type="ECO:0000256" key="1">
    <source>
        <dbReference type="ARBA" id="ARBA00004651"/>
    </source>
</evidence>
<evidence type="ECO:0000313" key="11">
    <source>
        <dbReference type="Proteomes" id="UP000031523"/>
    </source>
</evidence>
<feature type="transmembrane region" description="Helical" evidence="8">
    <location>
        <begin position="54"/>
        <end position="74"/>
    </location>
</feature>
<feature type="transmembrane region" description="Helical" evidence="8">
    <location>
        <begin position="450"/>
        <end position="472"/>
    </location>
</feature>
<gene>
    <name evidence="10" type="ORF">SLNWT_1966</name>
</gene>